<proteinExistence type="predicted"/>
<organism evidence="1 2">
    <name type="scientific">Nonomuraea rhodomycinica</name>
    <dbReference type="NCBI Taxonomy" id="1712872"/>
    <lineage>
        <taxon>Bacteria</taxon>
        <taxon>Bacillati</taxon>
        <taxon>Actinomycetota</taxon>
        <taxon>Actinomycetes</taxon>
        <taxon>Streptosporangiales</taxon>
        <taxon>Streptosporangiaceae</taxon>
        <taxon>Nonomuraea</taxon>
    </lineage>
</organism>
<keyword evidence="2" id="KW-1185">Reference proteome</keyword>
<sequence>MSISYTFWRARKTLRRTLGLSTRPCLDPGAAFILDHLQQVCVKAGDMWPAASNEFDEWMYYGHMTSERAQEIRRAASWTLCRWAVRRELAAYGL</sequence>
<dbReference type="RefSeq" id="WP_175604982.1">
    <property type="nucleotide sequence ID" value="NZ_JABWGO010000012.1"/>
</dbReference>
<gene>
    <name evidence="1" type="ORF">HT134_36220</name>
</gene>
<name>A0A7Y6IW63_9ACTN</name>
<reference evidence="1 2" key="1">
    <citation type="submission" date="2020-06" db="EMBL/GenBank/DDBJ databases">
        <authorList>
            <person name="Chanama M."/>
        </authorList>
    </citation>
    <scope>NUCLEOTIDE SEQUENCE [LARGE SCALE GENOMIC DNA]</scope>
    <source>
        <strain evidence="1 2">TBRC6557</strain>
    </source>
</reference>
<dbReference type="AlphaFoldDB" id="A0A7Y6IW63"/>
<dbReference type="EMBL" id="JABWGO010000012">
    <property type="protein sequence ID" value="NUW45522.1"/>
    <property type="molecule type" value="Genomic_DNA"/>
</dbReference>
<evidence type="ECO:0000313" key="1">
    <source>
        <dbReference type="EMBL" id="NUW45522.1"/>
    </source>
</evidence>
<comment type="caution">
    <text evidence="1">The sequence shown here is derived from an EMBL/GenBank/DDBJ whole genome shotgun (WGS) entry which is preliminary data.</text>
</comment>
<evidence type="ECO:0000313" key="2">
    <source>
        <dbReference type="Proteomes" id="UP000546126"/>
    </source>
</evidence>
<accession>A0A7Y6IW63</accession>
<protein>
    <submittedName>
        <fullName evidence="1">Uncharacterized protein</fullName>
    </submittedName>
</protein>
<dbReference type="Proteomes" id="UP000546126">
    <property type="component" value="Unassembled WGS sequence"/>
</dbReference>